<gene>
    <name evidence="1" type="ORF">LCGC14_0273260</name>
</gene>
<proteinExistence type="predicted"/>
<evidence type="ECO:0000313" key="1">
    <source>
        <dbReference type="EMBL" id="KKN85914.1"/>
    </source>
</evidence>
<dbReference type="EMBL" id="LAZR01000153">
    <property type="protein sequence ID" value="KKN85914.1"/>
    <property type="molecule type" value="Genomic_DNA"/>
</dbReference>
<reference evidence="1" key="1">
    <citation type="journal article" date="2015" name="Nature">
        <title>Complex archaea that bridge the gap between prokaryotes and eukaryotes.</title>
        <authorList>
            <person name="Spang A."/>
            <person name="Saw J.H."/>
            <person name="Jorgensen S.L."/>
            <person name="Zaremba-Niedzwiedzka K."/>
            <person name="Martijn J."/>
            <person name="Lind A.E."/>
            <person name="van Eijk R."/>
            <person name="Schleper C."/>
            <person name="Guy L."/>
            <person name="Ettema T.J."/>
        </authorList>
    </citation>
    <scope>NUCLEOTIDE SEQUENCE</scope>
</reference>
<comment type="caution">
    <text evidence="1">The sequence shown here is derived from an EMBL/GenBank/DDBJ whole genome shotgun (WGS) entry which is preliminary data.</text>
</comment>
<protein>
    <submittedName>
        <fullName evidence="1">Uncharacterized protein</fullName>
    </submittedName>
</protein>
<sequence length="120" mass="13244">MIEGWDKGPRDRTKKGSIAIHECADWIRRLGRQVVIEVMDLNGPKGQEANSDEGVAYADLVIGEGATAHRCQLGPVRYGRFLTAASPPMLPTRADALREQERRGRAAAVFIFEQLKEALA</sequence>
<dbReference type="AlphaFoldDB" id="A0A0F9U2Y6"/>
<accession>A0A0F9U2Y6</accession>
<organism evidence="1">
    <name type="scientific">marine sediment metagenome</name>
    <dbReference type="NCBI Taxonomy" id="412755"/>
    <lineage>
        <taxon>unclassified sequences</taxon>
        <taxon>metagenomes</taxon>
        <taxon>ecological metagenomes</taxon>
    </lineage>
</organism>
<name>A0A0F9U2Y6_9ZZZZ</name>